<keyword evidence="5" id="KW-1185">Reference proteome</keyword>
<evidence type="ECO:0000256" key="1">
    <source>
        <dbReference type="ARBA" id="ARBA00010690"/>
    </source>
</evidence>
<feature type="transmembrane region" description="Helical" evidence="3">
    <location>
        <begin position="96"/>
        <end position="117"/>
    </location>
</feature>
<evidence type="ECO:0000313" key="4">
    <source>
        <dbReference type="EMBL" id="MDQ2090564.1"/>
    </source>
</evidence>
<feature type="compositionally biased region" description="Basic and acidic residues" evidence="2">
    <location>
        <begin position="223"/>
        <end position="243"/>
    </location>
</feature>
<dbReference type="SUPFAM" id="SSF160544">
    <property type="entry name" value="EscU C-terminal domain-like"/>
    <property type="match status" value="1"/>
</dbReference>
<evidence type="ECO:0000256" key="2">
    <source>
        <dbReference type="SAM" id="MobiDB-lite"/>
    </source>
</evidence>
<feature type="transmembrane region" description="Helical" evidence="3">
    <location>
        <begin position="34"/>
        <end position="55"/>
    </location>
</feature>
<dbReference type="GO" id="GO:0009306">
    <property type="term" value="P:protein secretion"/>
    <property type="evidence" value="ECO:0007669"/>
    <property type="project" value="InterPro"/>
</dbReference>
<name>A0AAE3WD81_9RHOB</name>
<comment type="similarity">
    <text evidence="1">Belongs to the type III secretion exporter family.</text>
</comment>
<dbReference type="PANTHER" id="PTHR30531">
    <property type="entry name" value="FLAGELLAR BIOSYNTHETIC PROTEIN FLHB"/>
    <property type="match status" value="1"/>
</dbReference>
<dbReference type="InterPro" id="IPR029025">
    <property type="entry name" value="T3SS_substrate_exporter_C"/>
</dbReference>
<feature type="region of interest" description="Disordered" evidence="2">
    <location>
        <begin position="1"/>
        <end position="26"/>
    </location>
</feature>
<feature type="region of interest" description="Disordered" evidence="2">
    <location>
        <begin position="223"/>
        <end position="246"/>
    </location>
</feature>
<organism evidence="4 5">
    <name type="scientific">Marimonas arenosa</name>
    <dbReference type="NCBI Taxonomy" id="1795305"/>
    <lineage>
        <taxon>Bacteria</taxon>
        <taxon>Pseudomonadati</taxon>
        <taxon>Pseudomonadota</taxon>
        <taxon>Alphaproteobacteria</taxon>
        <taxon>Rhodobacterales</taxon>
        <taxon>Paracoccaceae</taxon>
        <taxon>Marimonas</taxon>
    </lineage>
</organism>
<dbReference type="EMBL" id="JANHAX010000003">
    <property type="protein sequence ID" value="MDQ2090564.1"/>
    <property type="molecule type" value="Genomic_DNA"/>
</dbReference>
<evidence type="ECO:0000256" key="3">
    <source>
        <dbReference type="SAM" id="Phobius"/>
    </source>
</evidence>
<dbReference type="InterPro" id="IPR006135">
    <property type="entry name" value="T3SS_substrate_exporter"/>
</dbReference>
<feature type="transmembrane region" description="Helical" evidence="3">
    <location>
        <begin position="187"/>
        <end position="214"/>
    </location>
</feature>
<proteinExistence type="inferred from homology"/>
<dbReference type="Gene3D" id="3.40.1690.10">
    <property type="entry name" value="secretion proteins EscU"/>
    <property type="match status" value="1"/>
</dbReference>
<feature type="compositionally biased region" description="Basic and acidic residues" evidence="2">
    <location>
        <begin position="7"/>
        <end position="26"/>
    </location>
</feature>
<sequence>MSQGEDNTDKRHDPTQKKLDDARKKGEIPRSSDLSVAAGYGGLLICALAAGASSIQALGTTMMTMIDQAGSLAPLVFNGDPRAPLGGLASAVVRGALPWFLLPALAVLSVLAAQRGFTFAPTKLRMKLSRIAPVSNAKKKYGRAGLFEFFKSFTKLLVFSAVLGLFLKARLPEMASAVLGGPNYAAVLMAQVSVEFVFVSFLIALAIGGIDFLWQRAEHQRQNRMSDKEMRDEHKEAEGDPHMKNHRRSRAQEIALNQMMSEVPTADVVIVNPAHYAVALTWSRKRGDAPVCVAKGVDEIARKIREVAREAGVPIHADPPTARALYATTELGQEIAPEHFRPVAAAIRFAEAMRRRARRWPQ</sequence>
<dbReference type="PANTHER" id="PTHR30531:SF12">
    <property type="entry name" value="FLAGELLAR BIOSYNTHETIC PROTEIN FLHB"/>
    <property type="match status" value="1"/>
</dbReference>
<keyword evidence="3" id="KW-0812">Transmembrane</keyword>
<keyword evidence="4" id="KW-0966">Cell projection</keyword>
<dbReference type="Proteomes" id="UP001226762">
    <property type="component" value="Unassembled WGS sequence"/>
</dbReference>
<feature type="transmembrane region" description="Helical" evidence="3">
    <location>
        <begin position="149"/>
        <end position="167"/>
    </location>
</feature>
<accession>A0AAE3WD81</accession>
<keyword evidence="4" id="KW-0282">Flagellum</keyword>
<keyword evidence="4" id="KW-0969">Cilium</keyword>
<reference evidence="4" key="1">
    <citation type="submission" date="2022-07" db="EMBL/GenBank/DDBJ databases">
        <authorList>
            <person name="Otstavnykh N."/>
            <person name="Isaeva M."/>
            <person name="Bystritskaya E."/>
        </authorList>
    </citation>
    <scope>NUCLEOTIDE SEQUENCE</scope>
    <source>
        <strain evidence="4">KCTC 52189</strain>
    </source>
</reference>
<dbReference type="Pfam" id="PF01312">
    <property type="entry name" value="Bac_export_2"/>
    <property type="match status" value="1"/>
</dbReference>
<gene>
    <name evidence="4" type="ORF">NO357_11695</name>
</gene>
<keyword evidence="3" id="KW-0472">Membrane</keyword>
<evidence type="ECO:0000313" key="5">
    <source>
        <dbReference type="Proteomes" id="UP001226762"/>
    </source>
</evidence>
<comment type="caution">
    <text evidence="4">The sequence shown here is derived from an EMBL/GenBank/DDBJ whole genome shotgun (WGS) entry which is preliminary data.</text>
</comment>
<dbReference type="AlphaFoldDB" id="A0AAE3WD81"/>
<reference evidence="4" key="2">
    <citation type="submission" date="2023-02" db="EMBL/GenBank/DDBJ databases">
        <title>'Rhodoalgimonas zhirmunskyi' gen. nov., isolated from a red alga.</title>
        <authorList>
            <person name="Nedashkovskaya O.I."/>
            <person name="Otstavnykh N.Y."/>
            <person name="Bystritskaya E.P."/>
            <person name="Balabanova L.A."/>
            <person name="Isaeva M.P."/>
        </authorList>
    </citation>
    <scope>NUCLEOTIDE SEQUENCE</scope>
    <source>
        <strain evidence="4">KCTC 52189</strain>
    </source>
</reference>
<dbReference type="RefSeq" id="WP_306735840.1">
    <property type="nucleotide sequence ID" value="NZ_JANHAX010000003.1"/>
</dbReference>
<keyword evidence="3" id="KW-1133">Transmembrane helix</keyword>
<dbReference type="GO" id="GO:0005886">
    <property type="term" value="C:plasma membrane"/>
    <property type="evidence" value="ECO:0007669"/>
    <property type="project" value="TreeGrafter"/>
</dbReference>
<protein>
    <submittedName>
        <fullName evidence="4">Flagellar type III secretion system protein FlhB</fullName>
    </submittedName>
</protein>
<dbReference type="PRINTS" id="PR00950">
    <property type="entry name" value="TYPE3IMSPROT"/>
</dbReference>